<dbReference type="GO" id="GO:0007166">
    <property type="term" value="P:cell surface receptor signaling pathway"/>
    <property type="evidence" value="ECO:0007669"/>
    <property type="project" value="TreeGrafter"/>
</dbReference>
<keyword evidence="7 13" id="KW-0472">Membrane</keyword>
<evidence type="ECO:0000259" key="14">
    <source>
        <dbReference type="PROSITE" id="PS50835"/>
    </source>
</evidence>
<dbReference type="PANTHER" id="PTHR11481:SF93">
    <property type="entry name" value="FC RECEPTOR-LIKE PROTEIN 3"/>
    <property type="match status" value="1"/>
</dbReference>
<name>A0A9B0HES3_ODORO</name>
<dbReference type="InterPro" id="IPR003598">
    <property type="entry name" value="Ig_sub2"/>
</dbReference>
<keyword evidence="11" id="KW-0393">Immunoglobulin domain</keyword>
<feature type="region of interest" description="Disordered" evidence="12">
    <location>
        <begin position="772"/>
        <end position="808"/>
    </location>
</feature>
<reference evidence="16" key="1">
    <citation type="submission" date="2025-08" db="UniProtKB">
        <authorList>
            <consortium name="RefSeq"/>
        </authorList>
    </citation>
    <scope>IDENTIFICATION</scope>
</reference>
<feature type="domain" description="Ig-like" evidence="14">
    <location>
        <begin position="456"/>
        <end position="547"/>
    </location>
</feature>
<sequence length="897" mass="98388">MGPLSRQHGLGPRGAQPSWATDLTAGAGSANTETAAEEGSLEAGTGDQVHIRTFGEKWNTTAVCTEAVGEDEFACARKMIFDSCFLAHTGEVRTAQLKTEYQQEHISLGCAENLDISGLQGACSYGMFLKVDGYAHKFFTRTSSAPVCILLAPLLGNAGWGRSLASGEMSFPCHRPGRVARLLQLLLLTLATFPKAFLLLTPPWSTTFKGEEVTLTCKDHHSLAQGYISWYYNGDFLKKGPETIQIKKSGRYSCKTQRSSLSDPVHVEFLSDWLILQASHPVFEGDDVDLRCRGKKEKDINEKIYYRNNEVIRHGYNSEVIRLHSVSRDNSKYHCTASGQSLWMQWRIISEPLKIQVQALFPHPVLRASSSQPIEGSPVSLKCETWLPPLRSHIQLQFCFFREDKVLGSGWIDSPELQILTMWSEDSGSYWCQAKAVTPNIIKKSLKSWIHVQRIPVSDVNLEIQSPGGQLIEGEDLVLICSVAKGTGTITFSWHREGTERRLGRKIQRALSAELRIATVSKQDAGRYYCSADNLYGPILSKRIRVTLRIPASRPVLTLRAPGAQAVVGDVVELRCEAQSSSPPILYRFYHENVTLGSSSAPSGGGVSFNLSLTPEHSGNYSCEADNGLGAQRSEAVPLRVTVPVSRPVLTFSPARAQAVVGDLLELRCEVQRGSPPILYWFYHEDVILGNTSAPFGGGASFNLSLTTEHSGNYSCGADNGLGVQSSYMVTLNFTGLSTNKVIHITVGVIGWLVSMLGLAATASLVSHFRTQRKSGGLRATGTPSYSPKEHREPSRSGPSNTDPHRPIHSEPAALMELQPVYSNVSPGHDNLVYSQIWSSHHTKENPGETPSRQVAESAIIYSEVKKAHPDDHEGQAHEDAAENYENLPCAPLALDH</sequence>
<evidence type="ECO:0000313" key="15">
    <source>
        <dbReference type="Proteomes" id="UP000245340"/>
    </source>
</evidence>
<evidence type="ECO:0000256" key="7">
    <source>
        <dbReference type="ARBA" id="ARBA00023136"/>
    </source>
</evidence>
<feature type="compositionally biased region" description="Basic and acidic residues" evidence="12">
    <location>
        <begin position="865"/>
        <end position="881"/>
    </location>
</feature>
<feature type="transmembrane region" description="Helical" evidence="13">
    <location>
        <begin position="742"/>
        <end position="766"/>
    </location>
</feature>
<keyword evidence="10" id="KW-0325">Glycoprotein</keyword>
<evidence type="ECO:0000256" key="6">
    <source>
        <dbReference type="ARBA" id="ARBA00022989"/>
    </source>
</evidence>
<protein>
    <submittedName>
        <fullName evidence="16">Fc receptor-like protein 3</fullName>
    </submittedName>
</protein>
<dbReference type="InterPro" id="IPR036179">
    <property type="entry name" value="Ig-like_dom_sf"/>
</dbReference>
<dbReference type="InterPro" id="IPR007110">
    <property type="entry name" value="Ig-like_dom"/>
</dbReference>
<dbReference type="PANTHER" id="PTHR11481">
    <property type="entry name" value="IMMUNOGLOBULIN FC RECEPTOR"/>
    <property type="match status" value="1"/>
</dbReference>
<feature type="domain" description="Ig-like" evidence="14">
    <location>
        <begin position="555"/>
        <end position="642"/>
    </location>
</feature>
<dbReference type="CDD" id="cd00096">
    <property type="entry name" value="Ig"/>
    <property type="match status" value="2"/>
</dbReference>
<keyword evidence="3 13" id="KW-0812">Transmembrane</keyword>
<keyword evidence="6 13" id="KW-1133">Transmembrane helix</keyword>
<evidence type="ECO:0000256" key="1">
    <source>
        <dbReference type="ARBA" id="ARBA00004251"/>
    </source>
</evidence>
<keyword evidence="15" id="KW-1185">Reference proteome</keyword>
<gene>
    <name evidence="16" type="primary">FCRL3</name>
</gene>
<keyword evidence="2" id="KW-1003">Cell membrane</keyword>
<accession>A0A9B0HES3</accession>
<evidence type="ECO:0000256" key="13">
    <source>
        <dbReference type="SAM" id="Phobius"/>
    </source>
</evidence>
<feature type="domain" description="Ig-like" evidence="14">
    <location>
        <begin position="194"/>
        <end position="268"/>
    </location>
</feature>
<dbReference type="InterPro" id="IPR003599">
    <property type="entry name" value="Ig_sub"/>
</dbReference>
<dbReference type="GO" id="GO:0004888">
    <property type="term" value="F:transmembrane signaling receptor activity"/>
    <property type="evidence" value="ECO:0007669"/>
    <property type="project" value="TreeGrafter"/>
</dbReference>
<feature type="region of interest" description="Disordered" evidence="12">
    <location>
        <begin position="1"/>
        <end position="43"/>
    </location>
</feature>
<dbReference type="RefSeq" id="XP_004416016.1">
    <property type="nucleotide sequence ID" value="XM_004415959.1"/>
</dbReference>
<evidence type="ECO:0000256" key="8">
    <source>
        <dbReference type="ARBA" id="ARBA00023157"/>
    </source>
</evidence>
<proteinExistence type="predicted"/>
<evidence type="ECO:0000256" key="5">
    <source>
        <dbReference type="ARBA" id="ARBA00022737"/>
    </source>
</evidence>
<dbReference type="SMART" id="SM00408">
    <property type="entry name" value="IGc2"/>
    <property type="match status" value="5"/>
</dbReference>
<keyword evidence="8" id="KW-1015">Disulfide bond</keyword>
<dbReference type="Pfam" id="PF13927">
    <property type="entry name" value="Ig_3"/>
    <property type="match status" value="2"/>
</dbReference>
<keyword evidence="5" id="KW-0677">Repeat</keyword>
<evidence type="ECO:0000256" key="2">
    <source>
        <dbReference type="ARBA" id="ARBA00022475"/>
    </source>
</evidence>
<dbReference type="SMART" id="SM00409">
    <property type="entry name" value="IG"/>
    <property type="match status" value="6"/>
</dbReference>
<evidence type="ECO:0000256" key="9">
    <source>
        <dbReference type="ARBA" id="ARBA00023170"/>
    </source>
</evidence>
<comment type="subcellular location">
    <subcellularLocation>
        <location evidence="1">Cell membrane</location>
        <topology evidence="1">Single-pass type I membrane protein</topology>
    </subcellularLocation>
</comment>
<dbReference type="FunFam" id="2.60.40.10:FF:000357">
    <property type="entry name" value="Fc receptor like 1"/>
    <property type="match status" value="2"/>
</dbReference>
<evidence type="ECO:0000256" key="10">
    <source>
        <dbReference type="ARBA" id="ARBA00023180"/>
    </source>
</evidence>
<feature type="region of interest" description="Disordered" evidence="12">
    <location>
        <begin position="865"/>
        <end position="897"/>
    </location>
</feature>
<dbReference type="Pfam" id="PF13895">
    <property type="entry name" value="Ig_2"/>
    <property type="match status" value="2"/>
</dbReference>
<dbReference type="Proteomes" id="UP000245340">
    <property type="component" value="Unplaced"/>
</dbReference>
<evidence type="ECO:0000313" key="16">
    <source>
        <dbReference type="RefSeq" id="XP_004416016.1"/>
    </source>
</evidence>
<keyword evidence="4" id="KW-0732">Signal</keyword>
<organism evidence="15 16">
    <name type="scientific">Odobenus rosmarus divergens</name>
    <name type="common">Pacific walrus</name>
    <dbReference type="NCBI Taxonomy" id="9708"/>
    <lineage>
        <taxon>Eukaryota</taxon>
        <taxon>Metazoa</taxon>
        <taxon>Chordata</taxon>
        <taxon>Craniata</taxon>
        <taxon>Vertebrata</taxon>
        <taxon>Euteleostomi</taxon>
        <taxon>Mammalia</taxon>
        <taxon>Eutheria</taxon>
        <taxon>Laurasiatheria</taxon>
        <taxon>Carnivora</taxon>
        <taxon>Caniformia</taxon>
        <taxon>Pinnipedia</taxon>
        <taxon>Odobenidae</taxon>
        <taxon>Odobenus</taxon>
    </lineage>
</organism>
<dbReference type="AlphaFoldDB" id="A0A9B0HES3"/>
<dbReference type="InterPro" id="IPR050488">
    <property type="entry name" value="Ig_Fc_receptor"/>
</dbReference>
<feature type="domain" description="Ig-like" evidence="14">
    <location>
        <begin position="648"/>
        <end position="731"/>
    </location>
</feature>
<dbReference type="SUPFAM" id="SSF48726">
    <property type="entry name" value="Immunoglobulin"/>
    <property type="match status" value="6"/>
</dbReference>
<dbReference type="GO" id="GO:0009897">
    <property type="term" value="C:external side of plasma membrane"/>
    <property type="evidence" value="ECO:0007669"/>
    <property type="project" value="TreeGrafter"/>
</dbReference>
<dbReference type="Gene3D" id="2.60.40.10">
    <property type="entry name" value="Immunoglobulins"/>
    <property type="match status" value="6"/>
</dbReference>
<evidence type="ECO:0000256" key="11">
    <source>
        <dbReference type="ARBA" id="ARBA00023319"/>
    </source>
</evidence>
<dbReference type="GO" id="GO:0006955">
    <property type="term" value="P:immune response"/>
    <property type="evidence" value="ECO:0007669"/>
    <property type="project" value="TreeGrafter"/>
</dbReference>
<dbReference type="FunFam" id="2.60.40.10:FF:001308">
    <property type="entry name" value="Fc receptor like 4"/>
    <property type="match status" value="1"/>
</dbReference>
<evidence type="ECO:0000256" key="12">
    <source>
        <dbReference type="SAM" id="MobiDB-lite"/>
    </source>
</evidence>
<evidence type="ECO:0000256" key="3">
    <source>
        <dbReference type="ARBA" id="ARBA00022692"/>
    </source>
</evidence>
<keyword evidence="9" id="KW-0675">Receptor</keyword>
<dbReference type="PROSITE" id="PS50835">
    <property type="entry name" value="IG_LIKE"/>
    <property type="match status" value="4"/>
</dbReference>
<evidence type="ECO:0000256" key="4">
    <source>
        <dbReference type="ARBA" id="ARBA00022729"/>
    </source>
</evidence>
<dbReference type="InterPro" id="IPR013783">
    <property type="entry name" value="Ig-like_fold"/>
</dbReference>